<accession>A0A561XYL7</accession>
<protein>
    <submittedName>
        <fullName evidence="2">EAL domain-containing protein (Putative c-di-GMP-specific phosphodiesterase class I)</fullName>
    </submittedName>
</protein>
<feature type="domain" description="EAL" evidence="1">
    <location>
        <begin position="1"/>
        <end position="208"/>
    </location>
</feature>
<comment type="caution">
    <text evidence="2">The sequence shown here is derived from an EMBL/GenBank/DDBJ whole genome shotgun (WGS) entry which is preliminary data.</text>
</comment>
<evidence type="ECO:0000259" key="1">
    <source>
        <dbReference type="PROSITE" id="PS50883"/>
    </source>
</evidence>
<dbReference type="InterPro" id="IPR035919">
    <property type="entry name" value="EAL_sf"/>
</dbReference>
<organism evidence="2 3">
    <name type="scientific">Acidovorax delafieldii</name>
    <name type="common">Pseudomonas delafieldii</name>
    <dbReference type="NCBI Taxonomy" id="47920"/>
    <lineage>
        <taxon>Bacteria</taxon>
        <taxon>Pseudomonadati</taxon>
        <taxon>Pseudomonadota</taxon>
        <taxon>Betaproteobacteria</taxon>
        <taxon>Burkholderiales</taxon>
        <taxon>Comamonadaceae</taxon>
        <taxon>Acidovorax</taxon>
    </lineage>
</organism>
<gene>
    <name evidence="2" type="ORF">ATF69_0183</name>
</gene>
<dbReference type="SUPFAM" id="SSF141868">
    <property type="entry name" value="EAL domain-like"/>
    <property type="match status" value="1"/>
</dbReference>
<dbReference type="SMART" id="SM00052">
    <property type="entry name" value="EAL"/>
    <property type="match status" value="1"/>
</dbReference>
<dbReference type="InterPro" id="IPR050706">
    <property type="entry name" value="Cyclic-di-GMP_PDE-like"/>
</dbReference>
<dbReference type="PANTHER" id="PTHR33121">
    <property type="entry name" value="CYCLIC DI-GMP PHOSPHODIESTERASE PDEF"/>
    <property type="match status" value="1"/>
</dbReference>
<dbReference type="AlphaFoldDB" id="A0A561XYL7"/>
<dbReference type="PROSITE" id="PS50883">
    <property type="entry name" value="EAL"/>
    <property type="match status" value="1"/>
</dbReference>
<dbReference type="InterPro" id="IPR001633">
    <property type="entry name" value="EAL_dom"/>
</dbReference>
<feature type="non-terminal residue" evidence="2">
    <location>
        <position position="1"/>
    </location>
</feature>
<dbReference type="GO" id="GO:0071111">
    <property type="term" value="F:cyclic-guanylate-specific phosphodiesterase activity"/>
    <property type="evidence" value="ECO:0007669"/>
    <property type="project" value="InterPro"/>
</dbReference>
<proteinExistence type="predicted"/>
<evidence type="ECO:0000313" key="2">
    <source>
        <dbReference type="EMBL" id="TWG41199.1"/>
    </source>
</evidence>
<dbReference type="Gene3D" id="3.20.20.450">
    <property type="entry name" value="EAL domain"/>
    <property type="match status" value="1"/>
</dbReference>
<dbReference type="CDD" id="cd01948">
    <property type="entry name" value="EAL"/>
    <property type="match status" value="1"/>
</dbReference>
<dbReference type="PANTHER" id="PTHR33121:SF71">
    <property type="entry name" value="OXYGEN SENSOR PROTEIN DOSP"/>
    <property type="match status" value="1"/>
</dbReference>
<dbReference type="GeneID" id="51109271"/>
<sequence length="225" mass="24722">ISPGDFIPLAEQTGLILPLGQYVLQTACEQLQRWSQHPDTAHLSISVNVSARQFRQPGFVAEVLQTLKNHNADPRQLKLELTESLLLGDIEDTIARMVQLKSEGVGFALDDFGTGYSCLCYLKRLPLDQVKIDQSFVRDVLTDPNDAAIVRTILALAKSLDLEVVAEGVETTGQLSFLRLHGCEGFQGYLFGRPGPVELFEREHLPGHSAPSLPTALPAPQELQP</sequence>
<dbReference type="Proteomes" id="UP000321485">
    <property type="component" value="Unassembled WGS sequence"/>
</dbReference>
<name>A0A561XYL7_ACIDE</name>
<dbReference type="EMBL" id="VJWE01000001">
    <property type="protein sequence ID" value="TWG41199.1"/>
    <property type="molecule type" value="Genomic_DNA"/>
</dbReference>
<dbReference type="RefSeq" id="WP_146869600.1">
    <property type="nucleotide sequence ID" value="NZ_VJWE01000001.1"/>
</dbReference>
<evidence type="ECO:0000313" key="3">
    <source>
        <dbReference type="Proteomes" id="UP000321485"/>
    </source>
</evidence>
<dbReference type="Pfam" id="PF00563">
    <property type="entry name" value="EAL"/>
    <property type="match status" value="1"/>
</dbReference>
<reference evidence="2 3" key="1">
    <citation type="journal article" date="2015" name="Stand. Genomic Sci.">
        <title>Genomic Encyclopedia of Bacterial and Archaeal Type Strains, Phase III: the genomes of soil and plant-associated and newly described type strains.</title>
        <authorList>
            <person name="Whitman W.B."/>
            <person name="Woyke T."/>
            <person name="Klenk H.P."/>
            <person name="Zhou Y."/>
            <person name="Lilburn T.G."/>
            <person name="Beck B.J."/>
            <person name="De Vos P."/>
            <person name="Vandamme P."/>
            <person name="Eisen J.A."/>
            <person name="Garrity G."/>
            <person name="Hugenholtz P."/>
            <person name="Kyrpides N.C."/>
        </authorList>
    </citation>
    <scope>NUCLEOTIDE SEQUENCE [LARGE SCALE GENOMIC DNA]</scope>
    <source>
        <strain evidence="2 3">DSM 64</strain>
    </source>
</reference>